<evidence type="ECO:0000313" key="2">
    <source>
        <dbReference type="Proteomes" id="UP000289271"/>
    </source>
</evidence>
<dbReference type="KEGG" id="vg:55016483"/>
<dbReference type="GeneID" id="55016483"/>
<evidence type="ECO:0000313" key="1">
    <source>
        <dbReference type="EMBL" id="QAU04401.1"/>
    </source>
</evidence>
<sequence length="103" mass="12113">MLGVRSLYEGLRKSKPVDSRNVRLMARLQEGLIPDLEKMNLVCMIGDKIYVHPAILDECWEPNFKVYEGEHPSRLPYHLRYSEEEVEMAMKFYRKAKLLLTGK</sequence>
<name>A0A410T6A7_9CAUD</name>
<proteinExistence type="predicted"/>
<dbReference type="EMBL" id="MK372342">
    <property type="protein sequence ID" value="QAU04401.1"/>
    <property type="molecule type" value="Genomic_DNA"/>
</dbReference>
<accession>A0A410T6A7</accession>
<organism evidence="1 2">
    <name type="scientific">Escherichia phage vB_EcoS_IME542</name>
    <dbReference type="NCBI Taxonomy" id="2507711"/>
    <lineage>
        <taxon>Viruses</taxon>
        <taxon>Duplodnaviria</taxon>
        <taxon>Heunggongvirae</taxon>
        <taxon>Uroviricota</taxon>
        <taxon>Caudoviricetes</taxon>
        <taxon>Drexlerviridae</taxon>
        <taxon>Braunvirinae</taxon>
        <taxon>Christensenvirus</taxon>
        <taxon>Christensenvirus IME542</taxon>
    </lineage>
</organism>
<dbReference type="RefSeq" id="YP_009824900.1">
    <property type="nucleotide sequence ID" value="NC_048208.1"/>
</dbReference>
<keyword evidence="2" id="KW-1185">Reference proteome</keyword>
<protein>
    <submittedName>
        <fullName evidence="1">Uncharacterized protein</fullName>
    </submittedName>
</protein>
<dbReference type="Proteomes" id="UP000289271">
    <property type="component" value="Segment"/>
</dbReference>
<reference evidence="1 2" key="1">
    <citation type="submission" date="2019-01" db="EMBL/GenBank/DDBJ databases">
        <title>The whole genome sequence of IME542.</title>
        <authorList>
            <person name="Li P."/>
            <person name="Tong Y."/>
            <person name="Wang J."/>
        </authorList>
    </citation>
    <scope>NUCLEOTIDE SEQUENCE [LARGE SCALE GENOMIC DNA]</scope>
</reference>